<dbReference type="PANTHER" id="PTHR48100:SF62">
    <property type="entry name" value="GLUCOSYL-3-PHOSPHOGLYCERATE PHOSPHATASE"/>
    <property type="match status" value="1"/>
</dbReference>
<dbReference type="Gene3D" id="3.30.420.10">
    <property type="entry name" value="Ribonuclease H-like superfamily/Ribonuclease H"/>
    <property type="match status" value="1"/>
</dbReference>
<evidence type="ECO:0000259" key="5">
    <source>
        <dbReference type="PROSITE" id="PS50879"/>
    </source>
</evidence>
<dbReference type="PIRSF" id="PIRSF036922">
    <property type="entry name" value="RNaseH_PGAM"/>
    <property type="match status" value="1"/>
</dbReference>
<feature type="binding site" evidence="3">
    <location>
        <position position="243"/>
    </location>
    <ligand>
        <name>substrate</name>
    </ligand>
</feature>
<dbReference type="Pfam" id="PF13456">
    <property type="entry name" value="RVT_3"/>
    <property type="match status" value="1"/>
</dbReference>
<dbReference type="SMART" id="SM00855">
    <property type="entry name" value="PGAM"/>
    <property type="match status" value="1"/>
</dbReference>
<dbReference type="PANTHER" id="PTHR48100">
    <property type="entry name" value="BROAD-SPECIFICITY PHOSPHATASE YOR283W-RELATED"/>
    <property type="match status" value="1"/>
</dbReference>
<evidence type="ECO:0000256" key="3">
    <source>
        <dbReference type="PIRSR" id="PIRSR613078-2"/>
    </source>
</evidence>
<protein>
    <submittedName>
        <fullName evidence="6">Putative phosphoglycerate mutase</fullName>
    </submittedName>
</protein>
<dbReference type="InterPro" id="IPR002156">
    <property type="entry name" value="RNaseH_domain"/>
</dbReference>
<evidence type="ECO:0000256" key="2">
    <source>
        <dbReference type="PIRSR" id="PIRSR613078-1"/>
    </source>
</evidence>
<dbReference type="InterPro" id="IPR036397">
    <property type="entry name" value="RNaseH_sf"/>
</dbReference>
<dbReference type="CDD" id="cd07067">
    <property type="entry name" value="HP_PGM_like"/>
    <property type="match status" value="1"/>
</dbReference>
<evidence type="ECO:0000313" key="7">
    <source>
        <dbReference type="Proteomes" id="UP000256661"/>
    </source>
</evidence>
<feature type="compositionally biased region" description="Low complexity" evidence="4">
    <location>
        <begin position="169"/>
        <end position="183"/>
    </location>
</feature>
<dbReference type="CDD" id="cd09279">
    <property type="entry name" value="RNase_HI_like"/>
    <property type="match status" value="1"/>
</dbReference>
<feature type="active site" description="Tele-phosphohistidine intermediate" evidence="1">
    <location>
        <position position="194"/>
    </location>
</feature>
<proteinExistence type="predicted"/>
<gene>
    <name evidence="6" type="ORF">DFJ69_0747</name>
</gene>
<sequence>MTASRRLVVEADGGSRGNPGPAGYGALVRDAITGEVLAEVAEAIGHATNNVAEYRGLIAGLRAAAEVAPTARVEVRMDSKLVVEQMSGRWKIKHPDMIPLALEAREAASGLGAVSYGWVPRNRNAHADRLANEAMDAAARGEPWVRGTEPSEAPGDREGGRTDADPESAESPGPAAPAWSSATTTPTTTLLLRHGQTPFSVEKRFAGVGDVPLTETGREQARAAALALKDLGLDAVVTSPLGRCRDTAAEVAAATGAPVRVEDGFRETDFGRWEGLTFAEVRERWPEQMDAWLADPEAAPPGGESFAATARRVRTALDKLKVRHRRRTVLVVSHVTPIKLLVRDTLQAPMGALYRMHLDVSSLTRIDWYDDGPAVLRSFNDTHHLGPR</sequence>
<dbReference type="OrthoDB" id="5296884at2"/>
<evidence type="ECO:0000256" key="1">
    <source>
        <dbReference type="PIRSR" id="PIRSR036922-1"/>
    </source>
</evidence>
<feature type="region of interest" description="Disordered" evidence="4">
    <location>
        <begin position="138"/>
        <end position="183"/>
    </location>
</feature>
<dbReference type="EMBL" id="QTTT01000001">
    <property type="protein sequence ID" value="REE95361.1"/>
    <property type="molecule type" value="Genomic_DNA"/>
</dbReference>
<feature type="compositionally biased region" description="Basic and acidic residues" evidence="4">
    <location>
        <begin position="154"/>
        <end position="164"/>
    </location>
</feature>
<comment type="caution">
    <text evidence="6">The sequence shown here is derived from an EMBL/GenBank/DDBJ whole genome shotgun (WGS) entry which is preliminary data.</text>
</comment>
<dbReference type="RefSeq" id="WP_116021173.1">
    <property type="nucleotide sequence ID" value="NZ_QTTT01000001.1"/>
</dbReference>
<dbReference type="NCBIfam" id="NF005567">
    <property type="entry name" value="PRK07238.1"/>
    <property type="match status" value="1"/>
</dbReference>
<feature type="domain" description="RNase H type-1" evidence="5">
    <location>
        <begin position="3"/>
        <end position="144"/>
    </location>
</feature>
<organism evidence="6 7">
    <name type="scientific">Thermomonospora umbrina</name>
    <dbReference type="NCBI Taxonomy" id="111806"/>
    <lineage>
        <taxon>Bacteria</taxon>
        <taxon>Bacillati</taxon>
        <taxon>Actinomycetota</taxon>
        <taxon>Actinomycetes</taxon>
        <taxon>Streptosporangiales</taxon>
        <taxon>Thermomonosporaceae</taxon>
        <taxon>Thermomonospora</taxon>
    </lineage>
</organism>
<dbReference type="GO" id="GO:0003676">
    <property type="term" value="F:nucleic acid binding"/>
    <property type="evidence" value="ECO:0007669"/>
    <property type="project" value="InterPro"/>
</dbReference>
<dbReference type="GO" id="GO:0016791">
    <property type="term" value="F:phosphatase activity"/>
    <property type="evidence" value="ECO:0007669"/>
    <property type="project" value="TreeGrafter"/>
</dbReference>
<feature type="active site" description="Proton donor/acceptor; for phosphatase activity" evidence="1">
    <location>
        <position position="267"/>
    </location>
</feature>
<evidence type="ECO:0000256" key="4">
    <source>
        <dbReference type="SAM" id="MobiDB-lite"/>
    </source>
</evidence>
<keyword evidence="7" id="KW-1185">Reference proteome</keyword>
<name>A0A3D9SUK8_9ACTN</name>
<dbReference type="InterPro" id="IPR029033">
    <property type="entry name" value="His_PPase_superfam"/>
</dbReference>
<dbReference type="InterPro" id="IPR012337">
    <property type="entry name" value="RNaseH-like_sf"/>
</dbReference>
<dbReference type="Pfam" id="PF00300">
    <property type="entry name" value="His_Phos_1"/>
    <property type="match status" value="1"/>
</dbReference>
<dbReference type="Proteomes" id="UP000256661">
    <property type="component" value="Unassembled WGS sequence"/>
</dbReference>
<dbReference type="PROSITE" id="PS50879">
    <property type="entry name" value="RNASE_H_1"/>
    <property type="match status" value="1"/>
</dbReference>
<dbReference type="Gene3D" id="3.40.50.1240">
    <property type="entry name" value="Phosphoglycerate mutase-like"/>
    <property type="match status" value="1"/>
</dbReference>
<reference evidence="6 7" key="1">
    <citation type="submission" date="2018-08" db="EMBL/GenBank/DDBJ databases">
        <title>Sequencing the genomes of 1000 actinobacteria strains.</title>
        <authorList>
            <person name="Klenk H.-P."/>
        </authorList>
    </citation>
    <scope>NUCLEOTIDE SEQUENCE [LARGE SCALE GENOMIC DNA]</scope>
    <source>
        <strain evidence="6 7">DSM 43927</strain>
    </source>
</reference>
<dbReference type="GO" id="GO:0005737">
    <property type="term" value="C:cytoplasm"/>
    <property type="evidence" value="ECO:0007669"/>
    <property type="project" value="TreeGrafter"/>
</dbReference>
<evidence type="ECO:0000313" key="6">
    <source>
        <dbReference type="EMBL" id="REE95361.1"/>
    </source>
</evidence>
<dbReference type="InterPro" id="IPR014636">
    <property type="entry name" value="RNaseH/PGlycerate_mutase"/>
</dbReference>
<dbReference type="AlphaFoldDB" id="A0A3D9SUK8"/>
<dbReference type="InterPro" id="IPR050275">
    <property type="entry name" value="PGM_Phosphatase"/>
</dbReference>
<feature type="active site" description="Proton donor/acceptor" evidence="2">
    <location>
        <position position="267"/>
    </location>
</feature>
<dbReference type="InterPro" id="IPR013078">
    <property type="entry name" value="His_Pase_superF_clade-1"/>
</dbReference>
<dbReference type="SUPFAM" id="SSF53254">
    <property type="entry name" value="Phosphoglycerate mutase-like"/>
    <property type="match status" value="1"/>
</dbReference>
<dbReference type="GO" id="GO:0004523">
    <property type="term" value="F:RNA-DNA hybrid ribonuclease activity"/>
    <property type="evidence" value="ECO:0007669"/>
    <property type="project" value="InterPro"/>
</dbReference>
<dbReference type="SUPFAM" id="SSF53098">
    <property type="entry name" value="Ribonuclease H-like"/>
    <property type="match status" value="1"/>
</dbReference>
<accession>A0A3D9SUK8</accession>